<name>A0A225WRL5_9STRA</name>
<proteinExistence type="predicted"/>
<dbReference type="AlphaFoldDB" id="A0A225WRL5"/>
<protein>
    <recommendedName>
        <fullName evidence="3">Reverse transcriptase</fullName>
    </recommendedName>
</protein>
<comment type="caution">
    <text evidence="1">The sequence shown here is derived from an EMBL/GenBank/DDBJ whole genome shotgun (WGS) entry which is preliminary data.</text>
</comment>
<sequence>MEHVKIPVLHTPSNVEASTSRPSTMEKLVHEAVVHPSLLRKNAQFVIESAQQGPRTTFLPTPPLTNSFSWPPPTLMMLDDVSGAFRHIPLAADPVHMFGFGLNIIPFGWCVSPAYYLVAGSVIDNLYQNQQPERSLAPLNSSRFSGNIWCDGHTCIEVSTGTRRAETNWGLCKAMTMLRGPTLITEAIVTE</sequence>
<accession>A0A225WRL5</accession>
<dbReference type="STRING" id="4795.A0A225WRL5"/>
<evidence type="ECO:0000313" key="2">
    <source>
        <dbReference type="Proteomes" id="UP000198211"/>
    </source>
</evidence>
<organism evidence="1 2">
    <name type="scientific">Phytophthora megakarya</name>
    <dbReference type="NCBI Taxonomy" id="4795"/>
    <lineage>
        <taxon>Eukaryota</taxon>
        <taxon>Sar</taxon>
        <taxon>Stramenopiles</taxon>
        <taxon>Oomycota</taxon>
        <taxon>Peronosporomycetes</taxon>
        <taxon>Peronosporales</taxon>
        <taxon>Peronosporaceae</taxon>
        <taxon>Phytophthora</taxon>
    </lineage>
</organism>
<keyword evidence="2" id="KW-1185">Reference proteome</keyword>
<dbReference type="InterPro" id="IPR043502">
    <property type="entry name" value="DNA/RNA_pol_sf"/>
</dbReference>
<evidence type="ECO:0008006" key="3">
    <source>
        <dbReference type="Google" id="ProtNLM"/>
    </source>
</evidence>
<dbReference type="EMBL" id="NBNE01000337">
    <property type="protein sequence ID" value="OWZ20316.1"/>
    <property type="molecule type" value="Genomic_DNA"/>
</dbReference>
<dbReference type="SUPFAM" id="SSF56672">
    <property type="entry name" value="DNA/RNA polymerases"/>
    <property type="match status" value="1"/>
</dbReference>
<gene>
    <name evidence="1" type="ORF">PHMEG_0005286</name>
</gene>
<dbReference type="Proteomes" id="UP000198211">
    <property type="component" value="Unassembled WGS sequence"/>
</dbReference>
<evidence type="ECO:0000313" key="1">
    <source>
        <dbReference type="EMBL" id="OWZ20316.1"/>
    </source>
</evidence>
<reference evidence="2" key="1">
    <citation type="submission" date="2017-03" db="EMBL/GenBank/DDBJ databases">
        <title>Phytopthora megakarya and P. palmivora, two closely related causual agents of cacao black pod achieved similar genome size and gene model numbers by different mechanisms.</title>
        <authorList>
            <person name="Ali S."/>
            <person name="Shao J."/>
            <person name="Larry D.J."/>
            <person name="Kronmiller B."/>
            <person name="Shen D."/>
            <person name="Strem M.D."/>
            <person name="Melnick R.L."/>
            <person name="Guiltinan M.J."/>
            <person name="Tyler B.M."/>
            <person name="Meinhardt L.W."/>
            <person name="Bailey B.A."/>
        </authorList>
    </citation>
    <scope>NUCLEOTIDE SEQUENCE [LARGE SCALE GENOMIC DNA]</scope>
    <source>
        <strain evidence="2">zdho120</strain>
    </source>
</reference>